<protein>
    <submittedName>
        <fullName evidence="1">Probable hemophore</fullName>
    </submittedName>
</protein>
<dbReference type="SUPFAM" id="SSF54621">
    <property type="entry name" value="Heme-binding protein A (HasA)"/>
    <property type="match status" value="1"/>
</dbReference>
<dbReference type="EMBL" id="AM286415">
    <property type="protein sequence ID" value="CAL10267.1"/>
    <property type="molecule type" value="Genomic_DNA"/>
</dbReference>
<dbReference type="PATRIC" id="fig|393305.7.peg.217"/>
<organism evidence="1 2">
    <name type="scientific">Yersinia enterocolitica serotype O:8 / biotype 1B (strain NCTC 13174 / 8081)</name>
    <dbReference type="NCBI Taxonomy" id="393305"/>
    <lineage>
        <taxon>Bacteria</taxon>
        <taxon>Pseudomonadati</taxon>
        <taxon>Pseudomonadota</taxon>
        <taxon>Gammaproteobacteria</taxon>
        <taxon>Enterobacterales</taxon>
        <taxon>Yersiniaceae</taxon>
        <taxon>Yersinia</taxon>
    </lineage>
</organism>
<dbReference type="KEGG" id="yen:YE0126"/>
<name>A1JI29_YERE8</name>
<dbReference type="HOGENOM" id="CLU_108536_0_0_6"/>
<accession>A1JI29</accession>
<dbReference type="InterPro" id="IPR010495">
    <property type="entry name" value="HasA_haem-bd"/>
</dbReference>
<dbReference type="eggNOG" id="ENOG5031IPR">
    <property type="taxonomic scope" value="Bacteria"/>
</dbReference>
<sequence length="202" mass="22415">MTVTIIFNGNIKDETIYSYTHKWIADFNIPTVDGYNFTEFHSIKDTISRQYEQFSVTNTSGDKATIIMSGEISFKMCHRTIHGKVESLELGKEGVIQNEKNNIILEKHLVEPQLIFNGLSIIGDYDNLKITGENQRNDVHQMGFNLKAGNADVLLEILISQGIDVNTPLKDMPIASQFEVVANMPIIEVVGEANGGGILLAA</sequence>
<dbReference type="OrthoDB" id="9952705at2"/>
<dbReference type="RefSeq" id="WP_011815307.1">
    <property type="nucleotide sequence ID" value="NC_008800.1"/>
</dbReference>
<dbReference type="AlphaFoldDB" id="A1JI29"/>
<dbReference type="Gene3D" id="3.30.1500.10">
    <property type="entry name" value="Haem-binding HasA"/>
    <property type="match status" value="1"/>
</dbReference>
<evidence type="ECO:0000313" key="1">
    <source>
        <dbReference type="EMBL" id="CAL10267.1"/>
    </source>
</evidence>
<dbReference type="InterPro" id="IPR036912">
    <property type="entry name" value="HasA_haem-bd_sf"/>
</dbReference>
<proteinExistence type="predicted"/>
<dbReference type="Proteomes" id="UP000000642">
    <property type="component" value="Chromosome"/>
</dbReference>
<evidence type="ECO:0000313" key="2">
    <source>
        <dbReference type="Proteomes" id="UP000000642"/>
    </source>
</evidence>
<gene>
    <name evidence="1" type="ordered locus">YE0126</name>
</gene>
<dbReference type="Pfam" id="PF06438">
    <property type="entry name" value="HasA"/>
    <property type="match status" value="1"/>
</dbReference>
<reference evidence="1 2" key="1">
    <citation type="journal article" date="2006" name="PLoS Genet.">
        <title>The complete genome sequence and comparative genome analysis of the high pathogenicity Yersinia enterocolitica strain 8081.</title>
        <authorList>
            <person name="Thomson N.R."/>
            <person name="Howard S."/>
            <person name="Wren B.W."/>
            <person name="Holden M.T.G."/>
            <person name="Crossman L."/>
            <person name="Challis G.L."/>
            <person name="Churcher C."/>
            <person name="Mungall K."/>
            <person name="Brooks K."/>
            <person name="Chillingworth T."/>
            <person name="Feltwell T."/>
            <person name="Abdellah Z."/>
            <person name="Hauser H."/>
            <person name="Jagels K."/>
            <person name="Maddison M."/>
            <person name="Moule S."/>
            <person name="Sanders M."/>
            <person name="Whitehead S."/>
            <person name="Quail M.A."/>
            <person name="Dougan G."/>
            <person name="Parkhill J."/>
            <person name="Prentice M.B."/>
        </authorList>
    </citation>
    <scope>NUCLEOTIDE SEQUENCE [LARGE SCALE GENOMIC DNA]</scope>
    <source>
        <strain evidence="2">NCTC 13174 / 8081</strain>
    </source>
</reference>